<evidence type="ECO:0000313" key="9">
    <source>
        <dbReference type="Proteomes" id="UP001559025"/>
    </source>
</evidence>
<feature type="transmembrane region" description="Helical" evidence="6">
    <location>
        <begin position="83"/>
        <end position="103"/>
    </location>
</feature>
<feature type="transmembrane region" description="Helical" evidence="6">
    <location>
        <begin position="37"/>
        <end position="62"/>
    </location>
</feature>
<evidence type="ECO:0000256" key="3">
    <source>
        <dbReference type="ARBA" id="ARBA00022989"/>
    </source>
</evidence>
<keyword evidence="4 6" id="KW-0472">Membrane</keyword>
<keyword evidence="2 6" id="KW-0812">Transmembrane</keyword>
<accession>A0ABV3WMX9</accession>
<sequence length="595" mass="64816">MLRILFFLGLVFLMGLGFAWLADRPGDLVITFGGYQYQVTLMVAAVIVAAIVLAVMLSWWLLKSIWYSPYTVSRYFRVRRRDRGYQALSTGMIAAGAGDAGLARRKKKEAMKLISADQEPLIHLLDAQASLLEGDHEAARRKFEAMLEDPETRLLGLRGLYLEAERLGDRTAARHYAAKATEAAPQLEWASESTLEEKTEAGEWDEALRLVSAQKSTRQIEREAANRRKAVLLTAKAMATLDADPAGAKTAALEANRLAPELVPAATTAARALFRLADIRKGSRILESAWKKDPHPEIADIYVHARPGDSTHDRLTRAKKLQSLRQNHVESALAVARAALDAREFKLARREAEAAARLDPREASWLLLADVEEAETGDQGKVRQLLGKALRAPRDPAWVADGVVSERWAPVSPVTGRLDAFEWKVPAERLAQLVESLHDEPEPPRPAPRAIAPVPAEPVREAPKTVDDQVEDAVVEPPAAPIPAASKPVAETPAESPQPEKSTEPAHKPVSATARPTEPASAAAPDATKAAPAKPAPEKKDSAVVGPAVVAPAPVLDAPPPDEEEDNQKSIRLPDDPGVDPDDADRDEPQRFRLF</sequence>
<dbReference type="InterPro" id="IPR010817">
    <property type="entry name" value="HemY_N"/>
</dbReference>
<feature type="compositionally biased region" description="Low complexity" evidence="5">
    <location>
        <begin position="516"/>
        <end position="533"/>
    </location>
</feature>
<comment type="caution">
    <text evidence="8">The sequence shown here is derived from an EMBL/GenBank/DDBJ whole genome shotgun (WGS) entry which is preliminary data.</text>
</comment>
<protein>
    <submittedName>
        <fullName evidence="8">Heme biosynthesis protein HemY</fullName>
    </submittedName>
</protein>
<feature type="compositionally biased region" description="Basic and acidic residues" evidence="5">
    <location>
        <begin position="458"/>
        <end position="467"/>
    </location>
</feature>
<evidence type="ECO:0000256" key="5">
    <source>
        <dbReference type="SAM" id="MobiDB-lite"/>
    </source>
</evidence>
<evidence type="ECO:0000256" key="1">
    <source>
        <dbReference type="ARBA" id="ARBA00004370"/>
    </source>
</evidence>
<dbReference type="RefSeq" id="WP_368801166.1">
    <property type="nucleotide sequence ID" value="NZ_JAZHFV010000001.1"/>
</dbReference>
<proteinExistence type="predicted"/>
<dbReference type="InterPro" id="IPR011990">
    <property type="entry name" value="TPR-like_helical_dom_sf"/>
</dbReference>
<keyword evidence="3 6" id="KW-1133">Transmembrane helix</keyword>
<dbReference type="EMBL" id="JAZHFV010000001">
    <property type="protein sequence ID" value="MEX4005711.1"/>
    <property type="molecule type" value="Genomic_DNA"/>
</dbReference>
<feature type="compositionally biased region" description="Low complexity" evidence="5">
    <location>
        <begin position="543"/>
        <end position="556"/>
    </location>
</feature>
<keyword evidence="9" id="KW-1185">Reference proteome</keyword>
<comment type="subcellular location">
    <subcellularLocation>
        <location evidence="1">Membrane</location>
    </subcellularLocation>
</comment>
<feature type="domain" description="HemY N-terminal" evidence="7">
    <location>
        <begin position="26"/>
        <end position="133"/>
    </location>
</feature>
<reference evidence="8 9" key="1">
    <citation type="submission" date="2024-01" db="EMBL/GenBank/DDBJ databases">
        <title>New evidence supports the origin of RcGTA from prophage.</title>
        <authorList>
            <person name="Xu Y."/>
            <person name="Liu B."/>
            <person name="Chen F."/>
        </authorList>
    </citation>
    <scope>NUCLEOTIDE SEQUENCE [LARGE SCALE GENOMIC DNA]</scope>
    <source>
        <strain evidence="8 9">CBW1107-2</strain>
    </source>
</reference>
<dbReference type="Proteomes" id="UP001559025">
    <property type="component" value="Unassembled WGS sequence"/>
</dbReference>
<dbReference type="PIRSF" id="PIRSF031802">
    <property type="entry name" value="UCP031802"/>
    <property type="match status" value="1"/>
</dbReference>
<evidence type="ECO:0000256" key="2">
    <source>
        <dbReference type="ARBA" id="ARBA00022692"/>
    </source>
</evidence>
<evidence type="ECO:0000259" key="7">
    <source>
        <dbReference type="Pfam" id="PF07219"/>
    </source>
</evidence>
<feature type="compositionally biased region" description="Acidic residues" evidence="5">
    <location>
        <begin position="577"/>
        <end position="586"/>
    </location>
</feature>
<gene>
    <name evidence="8" type="ORF">V1479_00260</name>
</gene>
<evidence type="ECO:0000256" key="4">
    <source>
        <dbReference type="ARBA" id="ARBA00023136"/>
    </source>
</evidence>
<dbReference type="Pfam" id="PF07219">
    <property type="entry name" value="HemY_N"/>
    <property type="match status" value="1"/>
</dbReference>
<evidence type="ECO:0000313" key="8">
    <source>
        <dbReference type="EMBL" id="MEX4005711.1"/>
    </source>
</evidence>
<evidence type="ECO:0000256" key="6">
    <source>
        <dbReference type="SAM" id="Phobius"/>
    </source>
</evidence>
<dbReference type="Gene3D" id="1.25.40.10">
    <property type="entry name" value="Tetratricopeptide repeat domain"/>
    <property type="match status" value="1"/>
</dbReference>
<organism evidence="8 9">
    <name type="scientific">Neoaquamicrobium sediminum</name>
    <dbReference type="NCBI Taxonomy" id="1849104"/>
    <lineage>
        <taxon>Bacteria</taxon>
        <taxon>Pseudomonadati</taxon>
        <taxon>Pseudomonadota</taxon>
        <taxon>Alphaproteobacteria</taxon>
        <taxon>Hyphomicrobiales</taxon>
        <taxon>Phyllobacteriaceae</taxon>
        <taxon>Neoaquamicrobium</taxon>
    </lineage>
</organism>
<name>A0ABV3WMX9_9HYPH</name>
<feature type="region of interest" description="Disordered" evidence="5">
    <location>
        <begin position="437"/>
        <end position="595"/>
    </location>
</feature>
<dbReference type="InterPro" id="IPR016982">
    <property type="entry name" value="Mms48"/>
</dbReference>